<proteinExistence type="predicted"/>
<dbReference type="Proteomes" id="UP001163321">
    <property type="component" value="Chromosome 8"/>
</dbReference>
<keyword evidence="2" id="KW-1185">Reference proteome</keyword>
<comment type="caution">
    <text evidence="1">The sequence shown here is derived from an EMBL/GenBank/DDBJ whole genome shotgun (WGS) entry which is preliminary data.</text>
</comment>
<gene>
    <name evidence="1" type="ORF">PsorP6_004302</name>
</gene>
<evidence type="ECO:0000313" key="2">
    <source>
        <dbReference type="Proteomes" id="UP001163321"/>
    </source>
</evidence>
<organism evidence="1 2">
    <name type="scientific">Peronosclerospora sorghi</name>
    <dbReference type="NCBI Taxonomy" id="230839"/>
    <lineage>
        <taxon>Eukaryota</taxon>
        <taxon>Sar</taxon>
        <taxon>Stramenopiles</taxon>
        <taxon>Oomycota</taxon>
        <taxon>Peronosporomycetes</taxon>
        <taxon>Peronosporales</taxon>
        <taxon>Peronosporaceae</taxon>
        <taxon>Peronosclerospora</taxon>
    </lineage>
</organism>
<name>A0ACC0VME2_9STRA</name>
<reference evidence="1 2" key="1">
    <citation type="journal article" date="2022" name="bioRxiv">
        <title>The genome of the oomycete Peronosclerospora sorghi, a cosmopolitan pathogen of maize and sorghum, is inflated with dispersed pseudogenes.</title>
        <authorList>
            <person name="Fletcher K."/>
            <person name="Martin F."/>
            <person name="Isakeit T."/>
            <person name="Cavanaugh K."/>
            <person name="Magill C."/>
            <person name="Michelmore R."/>
        </authorList>
    </citation>
    <scope>NUCLEOTIDE SEQUENCE [LARGE SCALE GENOMIC DNA]</scope>
    <source>
        <strain evidence="1">P6</strain>
    </source>
</reference>
<evidence type="ECO:0000313" key="1">
    <source>
        <dbReference type="EMBL" id="KAI9906946.1"/>
    </source>
</evidence>
<protein>
    <submittedName>
        <fullName evidence="1">Uncharacterized protein</fullName>
    </submittedName>
</protein>
<accession>A0ACC0VME2</accession>
<sequence>MKTFATIGDCLEIIYRKNYRHGTKTCVWANGDKYVGKWSVGIVLHANFGLHGDDAWRCNILRVKTFNCGDKYEGFYVNDELEGSVKYEWAGSDSYEGTWKLNKMHGEVVCVLPQEELYMIRGMKVDSLSKVCIDLDVAVLIVENIRRENGVADIRVGRSF</sequence>
<dbReference type="EMBL" id="CM047587">
    <property type="protein sequence ID" value="KAI9906946.1"/>
    <property type="molecule type" value="Genomic_DNA"/>
</dbReference>